<evidence type="ECO:0000313" key="9">
    <source>
        <dbReference type="Proteomes" id="UP000002572"/>
    </source>
</evidence>
<evidence type="ECO:0000313" key="2">
    <source>
        <dbReference type="EMBL" id="ADU65437.1"/>
    </source>
</evidence>
<gene>
    <name evidence="2" type="ordered locus">Selin_0693</name>
    <name evidence="3" type="ordered locus">Selin_0790</name>
    <name evidence="4" type="ordered locus">Selin_0793</name>
    <name evidence="5" type="ordered locus">Selin_0927</name>
    <name evidence="6" type="ordered locus">Selin_0930</name>
    <name evidence="7" type="ordered locus">Selin_0962</name>
    <name evidence="8" type="ordered locus">Selin_2147</name>
</gene>
<dbReference type="SUPFAM" id="SSF53098">
    <property type="entry name" value="Ribonuclease H-like"/>
    <property type="match status" value="1"/>
</dbReference>
<dbReference type="SUPFAM" id="SSF48295">
    <property type="entry name" value="TrpR-like"/>
    <property type="match status" value="1"/>
</dbReference>
<dbReference type="InterPro" id="IPR010921">
    <property type="entry name" value="Trp_repressor/repl_initiator"/>
</dbReference>
<dbReference type="KEGG" id="din:Selin_0693"/>
<dbReference type="InterPro" id="IPR012337">
    <property type="entry name" value="RNaseH-like_sf"/>
</dbReference>
<dbReference type="EMBL" id="CP002432">
    <property type="protein sequence ID" value="ADU65669.1"/>
    <property type="molecule type" value="Genomic_DNA"/>
</dbReference>
<evidence type="ECO:0000313" key="4">
    <source>
        <dbReference type="EMBL" id="ADU65535.1"/>
    </source>
</evidence>
<dbReference type="EMBL" id="CP002432">
    <property type="protein sequence ID" value="ADU65700.1"/>
    <property type="molecule type" value="Genomic_DNA"/>
</dbReference>
<dbReference type="GO" id="GO:0006313">
    <property type="term" value="P:DNA transposition"/>
    <property type="evidence" value="ECO:0007669"/>
    <property type="project" value="InterPro"/>
</dbReference>
<evidence type="ECO:0000313" key="3">
    <source>
        <dbReference type="EMBL" id="ADU65533.1"/>
    </source>
</evidence>
<dbReference type="KEGG" id="din:Selin_0962"/>
<dbReference type="KEGG" id="din:Selin_0790"/>
<name>E6W1I1_DESIS</name>
<dbReference type="PANTHER" id="PTHR46889">
    <property type="entry name" value="TRANSPOSASE INSF FOR INSERTION SEQUENCE IS3B-RELATED"/>
    <property type="match status" value="1"/>
</dbReference>
<evidence type="ECO:0000313" key="7">
    <source>
        <dbReference type="EMBL" id="ADU65700.1"/>
    </source>
</evidence>
<dbReference type="EMBL" id="CP002432">
    <property type="protein sequence ID" value="ADU65667.1"/>
    <property type="molecule type" value="Genomic_DNA"/>
</dbReference>
<dbReference type="EMBL" id="CP002432">
    <property type="protein sequence ID" value="ADU66867.1"/>
    <property type="molecule type" value="Genomic_DNA"/>
</dbReference>
<dbReference type="EMBL" id="CP002432">
    <property type="protein sequence ID" value="ADU65533.1"/>
    <property type="molecule type" value="Genomic_DNA"/>
</dbReference>
<evidence type="ECO:0000313" key="5">
    <source>
        <dbReference type="EMBL" id="ADU65667.1"/>
    </source>
</evidence>
<dbReference type="Gene3D" id="3.30.420.10">
    <property type="entry name" value="Ribonuclease H-like superfamily/Ribonuclease H"/>
    <property type="match status" value="1"/>
</dbReference>
<dbReference type="GO" id="GO:0043565">
    <property type="term" value="F:sequence-specific DNA binding"/>
    <property type="evidence" value="ECO:0007669"/>
    <property type="project" value="InterPro"/>
</dbReference>
<feature type="domain" description="Integrase catalytic" evidence="1">
    <location>
        <begin position="214"/>
        <end position="374"/>
    </location>
</feature>
<dbReference type="Pfam" id="PF00665">
    <property type="entry name" value="rve"/>
    <property type="match status" value="1"/>
</dbReference>
<dbReference type="InterPro" id="IPR036397">
    <property type="entry name" value="RNaseH_sf"/>
</dbReference>
<protein>
    <submittedName>
        <fullName evidence="2">Transposase IS3/IS911 family protein</fullName>
    </submittedName>
</protein>
<dbReference type="AlphaFoldDB" id="E6W1I1"/>
<dbReference type="KEGG" id="din:Selin_2147"/>
<evidence type="ECO:0000313" key="8">
    <source>
        <dbReference type="EMBL" id="ADU66867.1"/>
    </source>
</evidence>
<reference evidence="2 9" key="1">
    <citation type="submission" date="2010-12" db="EMBL/GenBank/DDBJ databases">
        <title>Complete sequence of Desulfurispirillum indicum S5.</title>
        <authorList>
            <consortium name="US DOE Joint Genome Institute"/>
            <person name="Lucas S."/>
            <person name="Copeland A."/>
            <person name="Lapidus A."/>
            <person name="Cheng J.-F."/>
            <person name="Goodwin L."/>
            <person name="Pitluck S."/>
            <person name="Chertkov O."/>
            <person name="Held B."/>
            <person name="Detter J.C."/>
            <person name="Han C."/>
            <person name="Tapia R."/>
            <person name="Land M."/>
            <person name="Hauser L."/>
            <person name="Kyrpides N."/>
            <person name="Ivanova N."/>
            <person name="Mikhailova N."/>
            <person name="Haggblom M."/>
            <person name="Rauschenbach I."/>
            <person name="Bini E."/>
            <person name="Woyke T."/>
        </authorList>
    </citation>
    <scope>NUCLEOTIDE SEQUENCE [LARGE SCALE GENOMIC DNA]</scope>
    <source>
        <strain evidence="9">ATCC BAA-1389 / DSM 22839 / S5</strain>
        <strain evidence="2">S5</strain>
    </source>
</reference>
<proteinExistence type="predicted"/>
<dbReference type="InParanoid" id="E6W1I1"/>
<dbReference type="Pfam" id="PF13276">
    <property type="entry name" value="HTH_21"/>
    <property type="match status" value="1"/>
</dbReference>
<dbReference type="GO" id="GO:0015074">
    <property type="term" value="P:DNA integration"/>
    <property type="evidence" value="ECO:0007669"/>
    <property type="project" value="InterPro"/>
</dbReference>
<dbReference type="KEGG" id="din:Selin_0930"/>
<dbReference type="InterPro" id="IPR002514">
    <property type="entry name" value="Transposase_8"/>
</dbReference>
<dbReference type="PANTHER" id="PTHR46889:SF4">
    <property type="entry name" value="TRANSPOSASE INSO FOR INSERTION SEQUENCE ELEMENT IS911B-RELATED"/>
    <property type="match status" value="1"/>
</dbReference>
<organism evidence="2 9">
    <name type="scientific">Desulfurispirillum indicum (strain ATCC BAA-1389 / DSM 22839 / S5)</name>
    <dbReference type="NCBI Taxonomy" id="653733"/>
    <lineage>
        <taxon>Bacteria</taxon>
        <taxon>Pseudomonadati</taxon>
        <taxon>Chrysiogenota</taxon>
        <taxon>Chrysiogenia</taxon>
        <taxon>Chrysiogenales</taxon>
        <taxon>Chrysiogenaceae</taxon>
        <taxon>Desulfurispirillum</taxon>
    </lineage>
</organism>
<dbReference type="InterPro" id="IPR025948">
    <property type="entry name" value="HTH-like_dom"/>
</dbReference>
<dbReference type="InterPro" id="IPR050900">
    <property type="entry name" value="Transposase_IS3/IS150/IS904"/>
</dbReference>
<dbReference type="InterPro" id="IPR001584">
    <property type="entry name" value="Integrase_cat-core"/>
</dbReference>
<dbReference type="InterPro" id="IPR048020">
    <property type="entry name" value="Transpos_IS3"/>
</dbReference>
<sequence>MQRKTFTNEFKAKVALEALREEKTVQELAQEYEVHPQQIKEWKKRALEAMPDIFDRPNKKKGKDKEDRNVDALYKQIGMLQVEKDFLKKKVCATLRSRAKNAIEPGHKNLSIRMQCKLLGISHSTYYYQSRSSALEESDLEILKVVLRVLQDIPTFGYRKIAIQLNEEHDMAVSSKQVRRIMHKHGLRAIYPKPNLSRANKQHKKYPYLLRGLNIWLPNQVWATDITYLKLGAKTVYLTAIIDLFSRKVLSWRISNTMDTCFCLEALDEAIRRYGVPGIFNTDQGSQYSSEAFTQRLKSHGIRISMDGKGRALDNVYVERLWRSVKYENIYIKCYENMTELKEGVKRYFTFYNSRRFHQSLDYRTPDKMYMSVFRIKEEKLAA</sequence>
<dbReference type="EMBL" id="CP002432">
    <property type="protein sequence ID" value="ADU65535.1"/>
    <property type="molecule type" value="Genomic_DNA"/>
</dbReference>
<dbReference type="EMBL" id="CP002432">
    <property type="protein sequence ID" value="ADU65437.1"/>
    <property type="molecule type" value="Genomic_DNA"/>
</dbReference>
<evidence type="ECO:0000259" key="1">
    <source>
        <dbReference type="PROSITE" id="PS50994"/>
    </source>
</evidence>
<dbReference type="NCBIfam" id="NF033516">
    <property type="entry name" value="transpos_IS3"/>
    <property type="match status" value="1"/>
</dbReference>
<evidence type="ECO:0000313" key="6">
    <source>
        <dbReference type="EMBL" id="ADU65669.1"/>
    </source>
</evidence>
<dbReference type="eggNOG" id="COG2963">
    <property type="taxonomic scope" value="Bacteria"/>
</dbReference>
<dbReference type="Pfam" id="PF01527">
    <property type="entry name" value="HTH_Tnp_1"/>
    <property type="match status" value="1"/>
</dbReference>
<dbReference type="KEGG" id="din:Selin_0793"/>
<dbReference type="GO" id="GO:0004803">
    <property type="term" value="F:transposase activity"/>
    <property type="evidence" value="ECO:0007669"/>
    <property type="project" value="InterPro"/>
</dbReference>
<dbReference type="KEGG" id="din:Selin_0927"/>
<dbReference type="HOGENOM" id="CLU_027402_36_1_0"/>
<keyword evidence="9" id="KW-1185">Reference proteome</keyword>
<dbReference type="PROSITE" id="PS50994">
    <property type="entry name" value="INTEGRASE"/>
    <property type="match status" value="1"/>
</dbReference>
<dbReference type="Proteomes" id="UP000002572">
    <property type="component" value="Chromosome"/>
</dbReference>
<dbReference type="eggNOG" id="COG2801">
    <property type="taxonomic scope" value="Bacteria"/>
</dbReference>
<accession>E6W1I1</accession>